<feature type="transmembrane region" description="Helical" evidence="1">
    <location>
        <begin position="16"/>
        <end position="34"/>
    </location>
</feature>
<keyword evidence="4" id="KW-1185">Reference proteome</keyword>
<reference evidence="3 4" key="1">
    <citation type="journal article" date="2019" name="Sci. Rep.">
        <title>Sulfobacillus thermotolerans: new insights into resistance and metabolic capacities of acidophilic chemolithotrophs.</title>
        <authorList>
            <person name="Panyushkina A.E."/>
            <person name="Babenko V.V."/>
            <person name="Nikitina A.S."/>
            <person name="Selezneva O.V."/>
            <person name="Tsaplina I.A."/>
            <person name="Letarova M.A."/>
            <person name="Kostryukova E.S."/>
            <person name="Letarov A.V."/>
        </authorList>
    </citation>
    <scope>NUCLEOTIDE SEQUENCE [LARGE SCALE GENOMIC DNA]</scope>
    <source>
        <strain evidence="3 4">Kr1</strain>
    </source>
</reference>
<feature type="transmembrane region" description="Helical" evidence="1">
    <location>
        <begin position="40"/>
        <end position="64"/>
    </location>
</feature>
<sequence length="75" mass="8197">MKKSCLEKNVGPIDRLVRLAIVAVLWIWPLTTAMSTVGTAIMSALGGIILVTAVTGYCLLYDVLNWSTVRRHSHA</sequence>
<evidence type="ECO:0000256" key="1">
    <source>
        <dbReference type="SAM" id="Phobius"/>
    </source>
</evidence>
<dbReference type="Pfam" id="PF11127">
    <property type="entry name" value="YgaP-like_TM"/>
    <property type="match status" value="1"/>
</dbReference>
<evidence type="ECO:0000313" key="3">
    <source>
        <dbReference type="EMBL" id="AUW93398.1"/>
    </source>
</evidence>
<dbReference type="Proteomes" id="UP000325292">
    <property type="component" value="Chromosome"/>
</dbReference>
<protein>
    <recommendedName>
        <fullName evidence="2">Inner membrane protein YgaP-like transmembrane domain-containing protein</fullName>
    </recommendedName>
</protein>
<keyword evidence="1" id="KW-1133">Transmembrane helix</keyword>
<keyword evidence="1" id="KW-0472">Membrane</keyword>
<evidence type="ECO:0000259" key="2">
    <source>
        <dbReference type="Pfam" id="PF11127"/>
    </source>
</evidence>
<dbReference type="InterPro" id="IPR021309">
    <property type="entry name" value="YgaP-like_TM"/>
</dbReference>
<keyword evidence="1" id="KW-0812">Transmembrane</keyword>
<feature type="domain" description="Inner membrane protein YgaP-like transmembrane" evidence="2">
    <location>
        <begin position="7"/>
        <end position="70"/>
    </location>
</feature>
<name>A0ABN5H1B7_9FIRM</name>
<organism evidence="3 4">
    <name type="scientific">Sulfobacillus thermotolerans</name>
    <dbReference type="NCBI Taxonomy" id="338644"/>
    <lineage>
        <taxon>Bacteria</taxon>
        <taxon>Bacillati</taxon>
        <taxon>Bacillota</taxon>
        <taxon>Clostridia</taxon>
        <taxon>Eubacteriales</taxon>
        <taxon>Clostridiales Family XVII. Incertae Sedis</taxon>
        <taxon>Sulfobacillus</taxon>
    </lineage>
</organism>
<accession>A0ABN5H1B7</accession>
<proteinExistence type="predicted"/>
<dbReference type="EMBL" id="CP019454">
    <property type="protein sequence ID" value="AUW93398.1"/>
    <property type="molecule type" value="Genomic_DNA"/>
</dbReference>
<gene>
    <name evidence="3" type="ORF">BXT84_05045</name>
</gene>
<evidence type="ECO:0000313" key="4">
    <source>
        <dbReference type="Proteomes" id="UP000325292"/>
    </source>
</evidence>